<keyword evidence="4" id="KW-1185">Reference proteome</keyword>
<dbReference type="RefSeq" id="WP_196936161.1">
    <property type="nucleotide sequence ID" value="NZ_MU158698.1"/>
</dbReference>
<dbReference type="PRINTS" id="PR01438">
    <property type="entry name" value="UNVRSLSTRESS"/>
</dbReference>
<evidence type="ECO:0000256" key="1">
    <source>
        <dbReference type="ARBA" id="ARBA00008791"/>
    </source>
</evidence>
<dbReference type="PANTHER" id="PTHR46268:SF6">
    <property type="entry name" value="UNIVERSAL STRESS PROTEIN UP12"/>
    <property type="match status" value="1"/>
</dbReference>
<feature type="domain" description="UspA" evidence="2">
    <location>
        <begin position="1"/>
        <end position="142"/>
    </location>
</feature>
<name>A0A928YRV7_9SPHI</name>
<dbReference type="SUPFAM" id="SSF52402">
    <property type="entry name" value="Adenine nucleotide alpha hydrolases-like"/>
    <property type="match status" value="1"/>
</dbReference>
<comment type="caution">
    <text evidence="3">The sequence shown here is derived from an EMBL/GenBank/DDBJ whole genome shotgun (WGS) entry which is preliminary data.</text>
</comment>
<dbReference type="Gene3D" id="3.40.50.12370">
    <property type="match status" value="1"/>
</dbReference>
<dbReference type="CDD" id="cd00293">
    <property type="entry name" value="USP-like"/>
    <property type="match status" value="1"/>
</dbReference>
<dbReference type="InterPro" id="IPR006016">
    <property type="entry name" value="UspA"/>
</dbReference>
<dbReference type="EMBL" id="PRDK01000006">
    <property type="protein sequence ID" value="MBE8714585.1"/>
    <property type="molecule type" value="Genomic_DNA"/>
</dbReference>
<evidence type="ECO:0000259" key="2">
    <source>
        <dbReference type="Pfam" id="PF00582"/>
    </source>
</evidence>
<organism evidence="3 4">
    <name type="scientific">Sphingobacterium hungaricum</name>
    <dbReference type="NCBI Taxonomy" id="2082723"/>
    <lineage>
        <taxon>Bacteria</taxon>
        <taxon>Pseudomonadati</taxon>
        <taxon>Bacteroidota</taxon>
        <taxon>Sphingobacteriia</taxon>
        <taxon>Sphingobacteriales</taxon>
        <taxon>Sphingobacteriaceae</taxon>
        <taxon>Sphingobacterium</taxon>
    </lineage>
</organism>
<dbReference type="Pfam" id="PF00582">
    <property type="entry name" value="Usp"/>
    <property type="match status" value="1"/>
</dbReference>
<evidence type="ECO:0000313" key="3">
    <source>
        <dbReference type="EMBL" id="MBE8714585.1"/>
    </source>
</evidence>
<protein>
    <recommendedName>
        <fullName evidence="2">UspA domain-containing protein</fullName>
    </recommendedName>
</protein>
<evidence type="ECO:0000313" key="4">
    <source>
        <dbReference type="Proteomes" id="UP000616201"/>
    </source>
</evidence>
<comment type="similarity">
    <text evidence="1">Belongs to the universal stress protein A family.</text>
</comment>
<dbReference type="AlphaFoldDB" id="A0A928YRV7"/>
<accession>A0A928YRV7</accession>
<dbReference type="InterPro" id="IPR006015">
    <property type="entry name" value="Universal_stress_UspA"/>
</dbReference>
<dbReference type="Proteomes" id="UP000616201">
    <property type="component" value="Unassembled WGS sequence"/>
</dbReference>
<reference evidence="3" key="1">
    <citation type="submission" date="2018-02" db="EMBL/GenBank/DDBJ databases">
        <authorList>
            <person name="Vasarhelyi B.M."/>
            <person name="Deshmukh S."/>
            <person name="Balint B."/>
            <person name="Kukolya J."/>
        </authorList>
    </citation>
    <scope>NUCLEOTIDE SEQUENCE</scope>
    <source>
        <strain evidence="3">KB22</strain>
    </source>
</reference>
<gene>
    <name evidence="3" type="ORF">C4F49_12925</name>
</gene>
<dbReference type="PANTHER" id="PTHR46268">
    <property type="entry name" value="STRESS RESPONSE PROTEIN NHAX"/>
    <property type="match status" value="1"/>
</dbReference>
<sequence length="284" mass="32175">MHKNILVPTDFSDDAFYAAKFACNLAIEKNLGIHLYHFYTSASAGFNEETESDEDEKGQLLQADLTMVEIKKQLNNLFPSVEINSTCSRGLLQEKLPKIADQDGYELIVMGTTGDSEKKSIVYGSNTSAISSKSPIPVIAIPNGHEEFNFRKIGLLTNFKTDEIETLIEYIHLIGDIEELYLIHVYKEDDVASEVNERLESWSYNIREIDGVKHVITLSDHISKDDVEMDSISEVVNLMISKNNLDLILVNKTRKSFFDRIFKPSISKEIALDIKVPTFFDKIN</sequence>
<proteinExistence type="inferred from homology"/>